<dbReference type="PANTHER" id="PTHR43841">
    <property type="entry name" value="3-HYDROXYACYL-THIOESTER DEHYDRATASE HTDX-RELATED"/>
    <property type="match status" value="1"/>
</dbReference>
<protein>
    <submittedName>
        <fullName evidence="4">Acyl dehydratase</fullName>
    </submittedName>
</protein>
<feature type="compositionally biased region" description="Polar residues" evidence="2">
    <location>
        <begin position="134"/>
        <end position="146"/>
    </location>
</feature>
<dbReference type="InterPro" id="IPR029069">
    <property type="entry name" value="HotDog_dom_sf"/>
</dbReference>
<accession>A0A841BU06</accession>
<keyword evidence="5" id="KW-1185">Reference proteome</keyword>
<dbReference type="SUPFAM" id="SSF54637">
    <property type="entry name" value="Thioesterase/thiol ester dehydrase-isomerase"/>
    <property type="match status" value="2"/>
</dbReference>
<feature type="region of interest" description="Disordered" evidence="2">
    <location>
        <begin position="134"/>
        <end position="165"/>
    </location>
</feature>
<gene>
    <name evidence="4" type="ORF">F4553_004295</name>
</gene>
<dbReference type="PANTHER" id="PTHR43841:SF1">
    <property type="entry name" value="3-HYDROXYACYL-THIOESTER DEHYDRATASE X"/>
    <property type="match status" value="1"/>
</dbReference>
<dbReference type="PRINTS" id="PR01483">
    <property type="entry name" value="FASYNTHASE"/>
</dbReference>
<comment type="similarity">
    <text evidence="1">Belongs to the enoyl-CoA hydratase/isomerase family.</text>
</comment>
<evidence type="ECO:0000259" key="3">
    <source>
        <dbReference type="Pfam" id="PF01575"/>
    </source>
</evidence>
<proteinExistence type="inferred from homology"/>
<dbReference type="Gene3D" id="3.10.129.10">
    <property type="entry name" value="Hotdog Thioesterase"/>
    <property type="match status" value="1"/>
</dbReference>
<dbReference type="AlphaFoldDB" id="A0A841BU06"/>
<name>A0A841BU06_9ACTN</name>
<dbReference type="GO" id="GO:0006633">
    <property type="term" value="P:fatty acid biosynthetic process"/>
    <property type="evidence" value="ECO:0007669"/>
    <property type="project" value="InterPro"/>
</dbReference>
<dbReference type="GO" id="GO:0004312">
    <property type="term" value="F:fatty acid synthase activity"/>
    <property type="evidence" value="ECO:0007669"/>
    <property type="project" value="InterPro"/>
</dbReference>
<feature type="compositionally biased region" description="Basic and acidic residues" evidence="2">
    <location>
        <begin position="156"/>
        <end position="165"/>
    </location>
</feature>
<evidence type="ECO:0000313" key="4">
    <source>
        <dbReference type="EMBL" id="MBB5870916.1"/>
    </source>
</evidence>
<comment type="caution">
    <text evidence="4">The sequence shown here is derived from an EMBL/GenBank/DDBJ whole genome shotgun (WGS) entry which is preliminary data.</text>
</comment>
<evidence type="ECO:0000256" key="2">
    <source>
        <dbReference type="SAM" id="MobiDB-lite"/>
    </source>
</evidence>
<evidence type="ECO:0000256" key="1">
    <source>
        <dbReference type="ARBA" id="ARBA00005254"/>
    </source>
</evidence>
<dbReference type="Pfam" id="PF01575">
    <property type="entry name" value="MaoC_dehydratas"/>
    <property type="match status" value="1"/>
</dbReference>
<evidence type="ECO:0000313" key="5">
    <source>
        <dbReference type="Proteomes" id="UP000587527"/>
    </source>
</evidence>
<organism evidence="4 5">
    <name type="scientific">Allocatelliglobosispora scoriae</name>
    <dbReference type="NCBI Taxonomy" id="643052"/>
    <lineage>
        <taxon>Bacteria</taxon>
        <taxon>Bacillati</taxon>
        <taxon>Actinomycetota</taxon>
        <taxon>Actinomycetes</taxon>
        <taxon>Micromonosporales</taxon>
        <taxon>Micromonosporaceae</taxon>
        <taxon>Allocatelliglobosispora</taxon>
    </lineage>
</organism>
<feature type="domain" description="MaoC-like" evidence="3">
    <location>
        <begin position="173"/>
        <end position="239"/>
    </location>
</feature>
<reference evidence="4 5" key="1">
    <citation type="submission" date="2020-08" db="EMBL/GenBank/DDBJ databases">
        <title>Sequencing the genomes of 1000 actinobacteria strains.</title>
        <authorList>
            <person name="Klenk H.-P."/>
        </authorList>
    </citation>
    <scope>NUCLEOTIDE SEQUENCE [LARGE SCALE GENOMIC DNA]</scope>
    <source>
        <strain evidence="4 5">DSM 45362</strain>
    </source>
</reference>
<dbReference type="RefSeq" id="WP_184838627.1">
    <property type="nucleotide sequence ID" value="NZ_JACHMN010000002.1"/>
</dbReference>
<dbReference type="InterPro" id="IPR002539">
    <property type="entry name" value="MaoC-like_dom"/>
</dbReference>
<sequence length="270" mass="29527">MYAKAVLGLLPRSRPAELPSTVLTTAITVDRAHLARYNEVCGFRHGDILPATYPHVLGFAAMMRLMTGWDFPFPVVGLVHIANRITQVRPIRADEPLELSVHAADLRPHRRGRQFDIVMTGTVDGEEVWREVSTNLRRGSSPSTVSAGGDASTESESERGSERELPAAQAFWRVARSDADAYAEVSGDRNPIHTSYLGARLLGFPRPIAHGMWTKARLLAALAGHLPESFTVDVAFKAPILLPAKVGFAVPDGRDLIVFGKRPHLVGTLR</sequence>
<dbReference type="EMBL" id="JACHMN010000002">
    <property type="protein sequence ID" value="MBB5870916.1"/>
    <property type="molecule type" value="Genomic_DNA"/>
</dbReference>
<dbReference type="Proteomes" id="UP000587527">
    <property type="component" value="Unassembled WGS sequence"/>
</dbReference>
<dbReference type="InterPro" id="IPR003965">
    <property type="entry name" value="Fatty_acid_synthase"/>
</dbReference>
<dbReference type="GO" id="GO:0005835">
    <property type="term" value="C:fatty acid synthase complex"/>
    <property type="evidence" value="ECO:0007669"/>
    <property type="project" value="InterPro"/>
</dbReference>